<dbReference type="Pfam" id="PF23954">
    <property type="entry name" value="DUF7283"/>
    <property type="match status" value="1"/>
</dbReference>
<gene>
    <name evidence="1" type="ORF">J2753_000057</name>
</gene>
<dbReference type="Proteomes" id="UP000823736">
    <property type="component" value="Unassembled WGS sequence"/>
</dbReference>
<proteinExistence type="predicted"/>
<dbReference type="AlphaFoldDB" id="A0A8T4GV66"/>
<reference evidence="1" key="1">
    <citation type="submission" date="2021-03" db="EMBL/GenBank/DDBJ databases">
        <title>Genomic Encyclopedia of Type Strains, Phase IV (KMG-IV): sequencing the most valuable type-strain genomes for metagenomic binning, comparative biology and taxonomic classification.</title>
        <authorList>
            <person name="Goeker M."/>
        </authorList>
    </citation>
    <scope>NUCLEOTIDE SEQUENCE</scope>
    <source>
        <strain evidence="1">DSM 26232</strain>
    </source>
</reference>
<name>A0A8T4GV66_9EURY</name>
<dbReference type="EMBL" id="JAGGLC010000001">
    <property type="protein sequence ID" value="MBP1985584.1"/>
    <property type="molecule type" value="Genomic_DNA"/>
</dbReference>
<keyword evidence="2" id="KW-1185">Reference proteome</keyword>
<dbReference type="RefSeq" id="WP_209489320.1">
    <property type="nucleotide sequence ID" value="NZ_JAGGLC010000001.1"/>
</dbReference>
<dbReference type="InterPro" id="IPR055707">
    <property type="entry name" value="DUF7283"/>
</dbReference>
<dbReference type="OrthoDB" id="157493at2157"/>
<organism evidence="1 2">
    <name type="scientific">Halolamina salifodinae</name>
    <dbReference type="NCBI Taxonomy" id="1202767"/>
    <lineage>
        <taxon>Archaea</taxon>
        <taxon>Methanobacteriati</taxon>
        <taxon>Methanobacteriota</taxon>
        <taxon>Stenosarchaea group</taxon>
        <taxon>Halobacteria</taxon>
        <taxon>Halobacteriales</taxon>
        <taxon>Haloferacaceae</taxon>
    </lineage>
</organism>
<accession>A0A8T4GV66</accession>
<sequence>MLGPPIDSPALHAGLVVAAAAFLAVAGSLPASPAPDAAGVADTVDRVAVGEASTAANDDHAADRVRIRPTGIAMRNDGATARATFAFGPVVPVRDGPLRAVLEGESPEAVFDDHAGFIDAVETATERKPRWVRSDRIAVRGVSWDGDRVTLVGA</sequence>
<evidence type="ECO:0000313" key="1">
    <source>
        <dbReference type="EMBL" id="MBP1985584.1"/>
    </source>
</evidence>
<comment type="caution">
    <text evidence="1">The sequence shown here is derived from an EMBL/GenBank/DDBJ whole genome shotgun (WGS) entry which is preliminary data.</text>
</comment>
<evidence type="ECO:0000313" key="2">
    <source>
        <dbReference type="Proteomes" id="UP000823736"/>
    </source>
</evidence>
<protein>
    <submittedName>
        <fullName evidence="1">Uncharacterized protein</fullName>
    </submittedName>
</protein>